<keyword evidence="1" id="KW-1133">Transmembrane helix</keyword>
<comment type="caution">
    <text evidence="3">The sequence shown here is derived from an EMBL/GenBank/DDBJ whole genome shotgun (WGS) entry which is preliminary data.</text>
</comment>
<dbReference type="Gene3D" id="1.10.150.320">
    <property type="entry name" value="Photosystem II 12 kDa extrinsic protein"/>
    <property type="match status" value="1"/>
</dbReference>
<keyword evidence="1" id="KW-0812">Transmembrane</keyword>
<name>A0A1F7HJ67_9BACT</name>
<dbReference type="AlphaFoldDB" id="A0A1F7HJ67"/>
<dbReference type="Proteomes" id="UP000177199">
    <property type="component" value="Unassembled WGS sequence"/>
</dbReference>
<dbReference type="PANTHER" id="PTHR21180">
    <property type="entry name" value="ENDONUCLEASE/EXONUCLEASE/PHOSPHATASE FAMILY DOMAIN-CONTAINING PROTEIN 1"/>
    <property type="match status" value="1"/>
</dbReference>
<evidence type="ECO:0000259" key="2">
    <source>
        <dbReference type="Pfam" id="PF10531"/>
    </source>
</evidence>
<evidence type="ECO:0000313" key="3">
    <source>
        <dbReference type="EMBL" id="OGK31074.1"/>
    </source>
</evidence>
<gene>
    <name evidence="3" type="ORF">A3F29_02260</name>
</gene>
<organism evidence="3 4">
    <name type="scientific">Candidatus Roizmanbacteria bacterium RIFCSPHIGHO2_12_FULL_33_9</name>
    <dbReference type="NCBI Taxonomy" id="1802045"/>
    <lineage>
        <taxon>Bacteria</taxon>
        <taxon>Candidatus Roizmaniibacteriota</taxon>
    </lineage>
</organism>
<proteinExistence type="predicted"/>
<dbReference type="PANTHER" id="PTHR21180:SF32">
    <property type="entry name" value="ENDONUCLEASE_EXONUCLEASE_PHOSPHATASE FAMILY DOMAIN-CONTAINING PROTEIN 1"/>
    <property type="match status" value="1"/>
</dbReference>
<dbReference type="SUPFAM" id="SSF81585">
    <property type="entry name" value="PsbU/PolX domain-like"/>
    <property type="match status" value="1"/>
</dbReference>
<evidence type="ECO:0000256" key="1">
    <source>
        <dbReference type="SAM" id="Phobius"/>
    </source>
</evidence>
<dbReference type="InterPro" id="IPR019554">
    <property type="entry name" value="Soluble_ligand-bd"/>
</dbReference>
<evidence type="ECO:0000313" key="4">
    <source>
        <dbReference type="Proteomes" id="UP000177199"/>
    </source>
</evidence>
<sequence length="223" mass="25216">MFSDITSVLKSFKKYRVESILIVLSILITFLSLALFILSSNRVEQDITIKENGMKINEETQKTQINKIVIDVSGAVINPGVYELNAGSRINDALNIAGGLSNEADSRYFYRNYNLSAFIYDQEKIYIPYFWEIRSGIFTENTRILNYLSAIPSIENAETTKPDDKININSATIDELDELPGIGVVTAQKIIENRPYSSIDELQSKKVVNKSVFENIKDEIVLN</sequence>
<dbReference type="EMBL" id="MFZV01000028">
    <property type="protein sequence ID" value="OGK31074.1"/>
    <property type="molecule type" value="Genomic_DNA"/>
</dbReference>
<accession>A0A1F7HJ67</accession>
<dbReference type="Pfam" id="PF10531">
    <property type="entry name" value="SLBB"/>
    <property type="match status" value="1"/>
</dbReference>
<dbReference type="GO" id="GO:0015627">
    <property type="term" value="C:type II protein secretion system complex"/>
    <property type="evidence" value="ECO:0007669"/>
    <property type="project" value="TreeGrafter"/>
</dbReference>
<reference evidence="3 4" key="1">
    <citation type="journal article" date="2016" name="Nat. Commun.">
        <title>Thousands of microbial genomes shed light on interconnected biogeochemical processes in an aquifer system.</title>
        <authorList>
            <person name="Anantharaman K."/>
            <person name="Brown C.T."/>
            <person name="Hug L.A."/>
            <person name="Sharon I."/>
            <person name="Castelle C.J."/>
            <person name="Probst A.J."/>
            <person name="Thomas B.C."/>
            <person name="Singh A."/>
            <person name="Wilkins M.J."/>
            <person name="Karaoz U."/>
            <person name="Brodie E.L."/>
            <person name="Williams K.H."/>
            <person name="Hubbard S.S."/>
            <person name="Banfield J.F."/>
        </authorList>
    </citation>
    <scope>NUCLEOTIDE SEQUENCE [LARGE SCALE GENOMIC DNA]</scope>
</reference>
<protein>
    <recommendedName>
        <fullName evidence="2">Soluble ligand binding domain-containing protein</fullName>
    </recommendedName>
</protein>
<dbReference type="InterPro" id="IPR051675">
    <property type="entry name" value="Endo/Exo/Phosphatase_dom_1"/>
</dbReference>
<feature type="domain" description="Soluble ligand binding" evidence="2">
    <location>
        <begin position="69"/>
        <end position="105"/>
    </location>
</feature>
<dbReference type="Pfam" id="PF12836">
    <property type="entry name" value="HHH_3"/>
    <property type="match status" value="1"/>
</dbReference>
<dbReference type="GO" id="GO:0015628">
    <property type="term" value="P:protein secretion by the type II secretion system"/>
    <property type="evidence" value="ECO:0007669"/>
    <property type="project" value="TreeGrafter"/>
</dbReference>
<feature type="transmembrane region" description="Helical" evidence="1">
    <location>
        <begin position="20"/>
        <end position="38"/>
    </location>
</feature>
<keyword evidence="1" id="KW-0472">Membrane</keyword>